<gene>
    <name evidence="4" type="ORF">LQ327_18920</name>
</gene>
<proteinExistence type="predicted"/>
<evidence type="ECO:0000313" key="5">
    <source>
        <dbReference type="Proteomes" id="UP001199469"/>
    </source>
</evidence>
<dbReference type="PROSITE" id="PS50977">
    <property type="entry name" value="HTH_TETR_2"/>
    <property type="match status" value="1"/>
</dbReference>
<evidence type="ECO:0000259" key="3">
    <source>
        <dbReference type="PROSITE" id="PS50977"/>
    </source>
</evidence>
<sequence length="203" mass="21100">MPGGPARRGRYHHGDLAATLVDAGLAQLAETGVAAFSVSEVARRVGVSTAAPYRHFADRDRFLAAVVTRAADALAAGIARALDEAGPDPRERLAAAAGAYTETVSVHRVGFDVIFAPGLRELRDEELARAGRELTGLLFPPALDLAGPDGALRLVEQVVVLAHGYATLDADGFLSSDRVTDEPTAVRARRAAAALIDGAVGRG</sequence>
<feature type="domain" description="HTH tetR-type" evidence="3">
    <location>
        <begin position="14"/>
        <end position="74"/>
    </location>
</feature>
<dbReference type="InterPro" id="IPR001647">
    <property type="entry name" value="HTH_TetR"/>
</dbReference>
<dbReference type="SUPFAM" id="SSF48498">
    <property type="entry name" value="Tetracyclin repressor-like, C-terminal domain"/>
    <property type="match status" value="1"/>
</dbReference>
<comment type="caution">
    <text evidence="4">The sequence shown here is derived from an EMBL/GenBank/DDBJ whole genome shotgun (WGS) entry which is preliminary data.</text>
</comment>
<keyword evidence="1 2" id="KW-0238">DNA-binding</keyword>
<dbReference type="EMBL" id="JAJNDB010000004">
    <property type="protein sequence ID" value="MCD2195447.1"/>
    <property type="molecule type" value="Genomic_DNA"/>
</dbReference>
<dbReference type="PANTHER" id="PTHR30055:SF220">
    <property type="entry name" value="TETR-FAMILY REGULATORY PROTEIN"/>
    <property type="match status" value="1"/>
</dbReference>
<dbReference type="InterPro" id="IPR036271">
    <property type="entry name" value="Tet_transcr_reg_TetR-rel_C_sf"/>
</dbReference>
<dbReference type="InterPro" id="IPR009057">
    <property type="entry name" value="Homeodomain-like_sf"/>
</dbReference>
<name>A0ABS8PB04_9PSEU</name>
<dbReference type="Pfam" id="PF00440">
    <property type="entry name" value="TetR_N"/>
    <property type="match status" value="1"/>
</dbReference>
<dbReference type="Gene3D" id="1.10.357.10">
    <property type="entry name" value="Tetracycline Repressor, domain 2"/>
    <property type="match status" value="1"/>
</dbReference>
<evidence type="ECO:0000256" key="1">
    <source>
        <dbReference type="ARBA" id="ARBA00023125"/>
    </source>
</evidence>
<keyword evidence="5" id="KW-1185">Reference proteome</keyword>
<dbReference type="InterPro" id="IPR050109">
    <property type="entry name" value="HTH-type_TetR-like_transc_reg"/>
</dbReference>
<protein>
    <submittedName>
        <fullName evidence="4">TetR/AcrR family transcriptional regulator</fullName>
    </submittedName>
</protein>
<feature type="DNA-binding region" description="H-T-H motif" evidence="2">
    <location>
        <begin position="37"/>
        <end position="56"/>
    </location>
</feature>
<dbReference type="SUPFAM" id="SSF46689">
    <property type="entry name" value="Homeodomain-like"/>
    <property type="match status" value="1"/>
</dbReference>
<evidence type="ECO:0000256" key="2">
    <source>
        <dbReference type="PROSITE-ProRule" id="PRU00335"/>
    </source>
</evidence>
<evidence type="ECO:0000313" key="4">
    <source>
        <dbReference type="EMBL" id="MCD2195447.1"/>
    </source>
</evidence>
<dbReference type="RefSeq" id="WP_230736568.1">
    <property type="nucleotide sequence ID" value="NZ_JAJNDB010000004.1"/>
</dbReference>
<dbReference type="Proteomes" id="UP001199469">
    <property type="component" value="Unassembled WGS sequence"/>
</dbReference>
<dbReference type="PANTHER" id="PTHR30055">
    <property type="entry name" value="HTH-TYPE TRANSCRIPTIONAL REGULATOR RUTR"/>
    <property type="match status" value="1"/>
</dbReference>
<accession>A0ABS8PB04</accession>
<organism evidence="4 5">
    <name type="scientific">Actinomycetospora endophytica</name>
    <dbReference type="NCBI Taxonomy" id="2291215"/>
    <lineage>
        <taxon>Bacteria</taxon>
        <taxon>Bacillati</taxon>
        <taxon>Actinomycetota</taxon>
        <taxon>Actinomycetes</taxon>
        <taxon>Pseudonocardiales</taxon>
        <taxon>Pseudonocardiaceae</taxon>
        <taxon>Actinomycetospora</taxon>
    </lineage>
</organism>
<reference evidence="4 5" key="1">
    <citation type="submission" date="2021-11" db="EMBL/GenBank/DDBJ databases">
        <title>Draft genome sequence of Actinomycetospora sp. SF1 isolated from the rhizosphere soil.</title>
        <authorList>
            <person name="Duangmal K."/>
            <person name="Chantavorakit T."/>
        </authorList>
    </citation>
    <scope>NUCLEOTIDE SEQUENCE [LARGE SCALE GENOMIC DNA]</scope>
    <source>
        <strain evidence="4 5">TBRC 5722</strain>
    </source>
</reference>